<gene>
    <name evidence="3" type="ORF">ODALV1_LOCUS2966</name>
</gene>
<comment type="caution">
    <text evidence="3">The sequence shown here is derived from an EMBL/GenBank/DDBJ whole genome shotgun (WGS) entry which is preliminary data.</text>
</comment>
<dbReference type="Pfam" id="PF02752">
    <property type="entry name" value="Arrestin_C"/>
    <property type="match status" value="1"/>
</dbReference>
<dbReference type="EMBL" id="CAXLJM020000007">
    <property type="protein sequence ID" value="CAL8074702.1"/>
    <property type="molecule type" value="Genomic_DNA"/>
</dbReference>
<dbReference type="InterPro" id="IPR014756">
    <property type="entry name" value="Ig_E-set"/>
</dbReference>
<dbReference type="Pfam" id="PF00339">
    <property type="entry name" value="Arrestin_N"/>
    <property type="match status" value="1"/>
</dbReference>
<dbReference type="SUPFAM" id="SSF81296">
    <property type="entry name" value="E set domains"/>
    <property type="match status" value="2"/>
</dbReference>
<dbReference type="SMART" id="SM01017">
    <property type="entry name" value="Arrestin_C"/>
    <property type="match status" value="1"/>
</dbReference>
<dbReference type="PANTHER" id="PTHR11188">
    <property type="entry name" value="ARRESTIN DOMAIN CONTAINING PROTEIN"/>
    <property type="match status" value="1"/>
</dbReference>
<evidence type="ECO:0000259" key="2">
    <source>
        <dbReference type="SMART" id="SM01017"/>
    </source>
</evidence>
<feature type="domain" description="Arrestin C-terminal-like" evidence="2">
    <location>
        <begin position="172"/>
        <end position="300"/>
    </location>
</feature>
<proteinExistence type="inferred from homology"/>
<protein>
    <recommendedName>
        <fullName evidence="2">Arrestin C-terminal-like domain-containing protein</fullName>
    </recommendedName>
</protein>
<dbReference type="PANTHER" id="PTHR11188:SF176">
    <property type="entry name" value="ARRESTIN DOMAIN-CONTAINING PROTEIN 1"/>
    <property type="match status" value="1"/>
</dbReference>
<dbReference type="InterPro" id="IPR011022">
    <property type="entry name" value="Arrestin_C-like"/>
</dbReference>
<reference evidence="3 4" key="1">
    <citation type="submission" date="2024-08" db="EMBL/GenBank/DDBJ databases">
        <authorList>
            <person name="Cucini C."/>
            <person name="Frati F."/>
        </authorList>
    </citation>
    <scope>NUCLEOTIDE SEQUENCE [LARGE SCALE GENOMIC DNA]</scope>
</reference>
<dbReference type="InterPro" id="IPR011021">
    <property type="entry name" value="Arrestin-like_N"/>
</dbReference>
<keyword evidence="4" id="KW-1185">Reference proteome</keyword>
<evidence type="ECO:0000313" key="3">
    <source>
        <dbReference type="EMBL" id="CAL8074702.1"/>
    </source>
</evidence>
<organism evidence="3 4">
    <name type="scientific">Orchesella dallaii</name>
    <dbReference type="NCBI Taxonomy" id="48710"/>
    <lineage>
        <taxon>Eukaryota</taxon>
        <taxon>Metazoa</taxon>
        <taxon>Ecdysozoa</taxon>
        <taxon>Arthropoda</taxon>
        <taxon>Hexapoda</taxon>
        <taxon>Collembola</taxon>
        <taxon>Entomobryomorpha</taxon>
        <taxon>Entomobryoidea</taxon>
        <taxon>Orchesellidae</taxon>
        <taxon>Orchesellinae</taxon>
        <taxon>Orchesella</taxon>
    </lineage>
</organism>
<evidence type="ECO:0000256" key="1">
    <source>
        <dbReference type="ARBA" id="ARBA00005298"/>
    </source>
</evidence>
<name>A0ABP1PRM1_9HEXA</name>
<dbReference type="Gene3D" id="2.60.40.640">
    <property type="match status" value="2"/>
</dbReference>
<dbReference type="InterPro" id="IPR050357">
    <property type="entry name" value="Arrestin_domain-protein"/>
</dbReference>
<dbReference type="Proteomes" id="UP001642540">
    <property type="component" value="Unassembled WGS sequence"/>
</dbReference>
<comment type="similarity">
    <text evidence="1">Belongs to the arrestin family.</text>
</comment>
<sequence length="444" mass="49810">MYPQVFEIDLDQESKCFIAGQIITGRVVIILHKEKAVKGISIRLLGKGYVSWEGGISSIKYSHNVYSDSEVYVDTRVNLLSREDGREQLMEPGRHDYCFSIQLPHAIPSTFEGQHGHIKYTLEASIQRSWKEDHTAVIPIEIRGLIDLNAEPKAAEPVKIFKEKHVGLMLCQNGPLVVNFFLSKAGFVPREYLQFGVEIRNSASIRISCVIISLRSHITYKVGAERKSQADKVLQCIGPSVEMKGYLIWQNHFQIPDLPPNPLIGCKIMELQYYLEIKLVLERWTDLKICTPLVIGAVPYSVPEIKTVNFSCSNLPSISETAPSLNNHAHSNSCGADALPLDSVPLITAVENPEYNLPCIDWGSSACLAELEKISSRPVQTVPSFLLSASENLYAMSMGSCDKLSTNYEILDDRHILFEDDAFDICAEQLQHILLHEEDTSKDY</sequence>
<evidence type="ECO:0000313" key="4">
    <source>
        <dbReference type="Proteomes" id="UP001642540"/>
    </source>
</evidence>
<accession>A0ABP1PRM1</accession>
<dbReference type="InterPro" id="IPR014752">
    <property type="entry name" value="Arrestin-like_C"/>
</dbReference>